<feature type="region of interest" description="Disordered" evidence="1">
    <location>
        <begin position="195"/>
        <end position="217"/>
    </location>
</feature>
<organism evidence="2 3">
    <name type="scientific">Ciona savignyi</name>
    <name type="common">Pacific transparent sea squirt</name>
    <dbReference type="NCBI Taxonomy" id="51511"/>
    <lineage>
        <taxon>Eukaryota</taxon>
        <taxon>Metazoa</taxon>
        <taxon>Chordata</taxon>
        <taxon>Tunicata</taxon>
        <taxon>Ascidiacea</taxon>
        <taxon>Phlebobranchia</taxon>
        <taxon>Cionidae</taxon>
        <taxon>Ciona</taxon>
    </lineage>
</organism>
<reference evidence="2" key="3">
    <citation type="submission" date="2025-09" db="UniProtKB">
        <authorList>
            <consortium name="Ensembl"/>
        </authorList>
    </citation>
    <scope>IDENTIFICATION</scope>
</reference>
<proteinExistence type="predicted"/>
<dbReference type="HOGENOM" id="CLU_1271913_0_0_1"/>
<sequence length="217" mass="23736">MTQVNPNMTPGNLPPPPAQWISGELQNLRLDDYSSETSSGQFDSVSDDANIVGLQNQILSHMKPDHGAVDQMQQFEAYQQWQQVMIAQSLLNPQFPLPQQPSPLPPLATEQALLSVSESPGNPQAIDINQNSGSVGSMAFPPPNFPNNYMPANLMPDRTMVQSPMLPPQIPPLPGLLAQQVRGVTYYTPPGMQGNNLMGSPLRRPTNAIPIRHPMLQ</sequence>
<reference evidence="2" key="2">
    <citation type="submission" date="2025-08" db="UniProtKB">
        <authorList>
            <consortium name="Ensembl"/>
        </authorList>
    </citation>
    <scope>IDENTIFICATION</scope>
</reference>
<evidence type="ECO:0000313" key="2">
    <source>
        <dbReference type="Ensembl" id="ENSCSAVP00000017270.1"/>
    </source>
</evidence>
<keyword evidence="3" id="KW-1185">Reference proteome</keyword>
<dbReference type="InParanoid" id="H2ZI54"/>
<evidence type="ECO:0000256" key="1">
    <source>
        <dbReference type="SAM" id="MobiDB-lite"/>
    </source>
</evidence>
<dbReference type="AlphaFoldDB" id="H2ZI54"/>
<dbReference type="Ensembl" id="ENSCSAVT00000017459.1">
    <property type="protein sequence ID" value="ENSCSAVP00000017270.1"/>
    <property type="gene ID" value="ENSCSAVG00000010167.1"/>
</dbReference>
<evidence type="ECO:0000313" key="3">
    <source>
        <dbReference type="Proteomes" id="UP000007875"/>
    </source>
</evidence>
<reference evidence="3" key="1">
    <citation type="submission" date="2003-08" db="EMBL/GenBank/DDBJ databases">
        <authorList>
            <person name="Birren B."/>
            <person name="Nusbaum C."/>
            <person name="Abebe A."/>
            <person name="Abouelleil A."/>
            <person name="Adekoya E."/>
            <person name="Ait-zahra M."/>
            <person name="Allen N."/>
            <person name="Allen T."/>
            <person name="An P."/>
            <person name="Anderson M."/>
            <person name="Anderson S."/>
            <person name="Arachchi H."/>
            <person name="Armbruster J."/>
            <person name="Bachantsang P."/>
            <person name="Baldwin J."/>
            <person name="Barry A."/>
            <person name="Bayul T."/>
            <person name="Blitshsteyn B."/>
            <person name="Bloom T."/>
            <person name="Blye J."/>
            <person name="Boguslavskiy L."/>
            <person name="Borowsky M."/>
            <person name="Boukhgalter B."/>
            <person name="Brunache A."/>
            <person name="Butler J."/>
            <person name="Calixte N."/>
            <person name="Calvo S."/>
            <person name="Camarata J."/>
            <person name="Campo K."/>
            <person name="Chang J."/>
            <person name="Cheshatsang Y."/>
            <person name="Citroen M."/>
            <person name="Collymore A."/>
            <person name="Considine T."/>
            <person name="Cook A."/>
            <person name="Cooke P."/>
            <person name="Corum B."/>
            <person name="Cuomo C."/>
            <person name="David R."/>
            <person name="Dawoe T."/>
            <person name="Degray S."/>
            <person name="Dodge S."/>
            <person name="Dooley K."/>
            <person name="Dorje P."/>
            <person name="Dorjee K."/>
            <person name="Dorris L."/>
            <person name="Duffey N."/>
            <person name="Dupes A."/>
            <person name="Elkins T."/>
            <person name="Engels R."/>
            <person name="Erickson J."/>
            <person name="Farina A."/>
            <person name="Faro S."/>
            <person name="Ferreira P."/>
            <person name="Fischer H."/>
            <person name="Fitzgerald M."/>
            <person name="Foley K."/>
            <person name="Gage D."/>
            <person name="Galagan J."/>
            <person name="Gearin G."/>
            <person name="Gnerre S."/>
            <person name="Gnirke A."/>
            <person name="Goyette A."/>
            <person name="Graham J."/>
            <person name="Grandbois E."/>
            <person name="Gyaltsen K."/>
            <person name="Hafez N."/>
            <person name="Hagopian D."/>
            <person name="Hagos B."/>
            <person name="Hall J."/>
            <person name="Hatcher B."/>
            <person name="Heller A."/>
            <person name="Higgins H."/>
            <person name="Honan T."/>
            <person name="Horn A."/>
            <person name="Houde N."/>
            <person name="Hughes L."/>
            <person name="Hulme W."/>
            <person name="Husby E."/>
            <person name="Iliev I."/>
            <person name="Jaffe D."/>
            <person name="Jones C."/>
            <person name="Kamal M."/>
            <person name="Kamat A."/>
            <person name="Kamvysselis M."/>
            <person name="Karlsson E."/>
            <person name="Kells C."/>
            <person name="Kieu A."/>
            <person name="Kisner P."/>
            <person name="Kodira C."/>
            <person name="Kulbokas E."/>
            <person name="Labutti K."/>
            <person name="Lama D."/>
            <person name="Landers T."/>
            <person name="Leger J."/>
            <person name="Levine S."/>
            <person name="Lewis D."/>
            <person name="Lewis T."/>
            <person name="Lindblad-toh K."/>
            <person name="Liu X."/>
            <person name="Lokyitsang T."/>
            <person name="Lokyitsang Y."/>
            <person name="Lucien O."/>
            <person name="Lui A."/>
            <person name="Ma L.J."/>
            <person name="Mabbitt R."/>
            <person name="Macdonald J."/>
            <person name="Maclean C."/>
            <person name="Major J."/>
            <person name="Manning J."/>
            <person name="Marabella R."/>
            <person name="Maru K."/>
            <person name="Matthews C."/>
            <person name="Mauceli E."/>
            <person name="Mccarthy M."/>
            <person name="Mcdonough S."/>
            <person name="Mcghee T."/>
            <person name="Meldrim J."/>
            <person name="Meneus L."/>
            <person name="Mesirov J."/>
            <person name="Mihalev A."/>
            <person name="Mihova T."/>
            <person name="Mikkelsen T."/>
            <person name="Mlenga V."/>
            <person name="Moru K."/>
            <person name="Mozes J."/>
            <person name="Mulrain L."/>
            <person name="Munson G."/>
            <person name="Naylor J."/>
            <person name="Newes C."/>
            <person name="Nguyen C."/>
            <person name="Nguyen N."/>
            <person name="Nguyen T."/>
            <person name="Nicol R."/>
            <person name="Nielsen C."/>
            <person name="Nizzari M."/>
            <person name="Norbu C."/>
            <person name="Norbu N."/>
            <person name="O'donnell P."/>
            <person name="Okoawo O."/>
            <person name="O'leary S."/>
            <person name="Omotosho B."/>
            <person name="O'neill K."/>
            <person name="Osman S."/>
            <person name="Parker S."/>
            <person name="Perrin D."/>
            <person name="Phunkhang P."/>
            <person name="Piqani B."/>
            <person name="Purcell S."/>
            <person name="Rachupka T."/>
            <person name="Ramasamy U."/>
            <person name="Rameau R."/>
            <person name="Ray V."/>
            <person name="Raymond C."/>
            <person name="Retta R."/>
            <person name="Richardson S."/>
            <person name="Rise C."/>
            <person name="Rodriguez J."/>
            <person name="Rogers J."/>
            <person name="Rogov P."/>
            <person name="Rutman M."/>
            <person name="Schupbach R."/>
            <person name="Seaman C."/>
            <person name="Settipalli S."/>
            <person name="Sharpe T."/>
            <person name="Sheridan J."/>
            <person name="Sherpa N."/>
            <person name="Shi J."/>
            <person name="Smirnov S."/>
            <person name="Smith C."/>
            <person name="Sougnez C."/>
            <person name="Spencer B."/>
            <person name="Stalker J."/>
            <person name="Stange-thomann N."/>
            <person name="Stavropoulos S."/>
            <person name="Stetson K."/>
            <person name="Stone C."/>
            <person name="Stone S."/>
            <person name="Stubbs M."/>
            <person name="Talamas J."/>
            <person name="Tchuinga P."/>
            <person name="Tenzing P."/>
            <person name="Tesfaye S."/>
            <person name="Theodore J."/>
            <person name="Thoulutsang Y."/>
            <person name="Topham K."/>
            <person name="Towey S."/>
            <person name="Tsamla T."/>
            <person name="Tsomo N."/>
            <person name="Vallee D."/>
            <person name="Vassiliev H."/>
            <person name="Venkataraman V."/>
            <person name="Vinson J."/>
            <person name="Vo A."/>
            <person name="Wade C."/>
            <person name="Wang S."/>
            <person name="Wangchuk T."/>
            <person name="Wangdi T."/>
            <person name="Whittaker C."/>
            <person name="Wilkinson J."/>
            <person name="Wu Y."/>
            <person name="Wyman D."/>
            <person name="Yadav S."/>
            <person name="Yang S."/>
            <person name="Yang X."/>
            <person name="Yeager S."/>
            <person name="Yee E."/>
            <person name="Young G."/>
            <person name="Zainoun J."/>
            <person name="Zembeck L."/>
            <person name="Zimmer A."/>
            <person name="Zody M."/>
            <person name="Lander E."/>
        </authorList>
    </citation>
    <scope>NUCLEOTIDE SEQUENCE [LARGE SCALE GENOMIC DNA]</scope>
</reference>
<protein>
    <submittedName>
        <fullName evidence="2">Uncharacterized protein</fullName>
    </submittedName>
</protein>
<name>H2ZI54_CIOSA</name>
<dbReference type="GeneTree" id="ENSGT00660000097330"/>
<dbReference type="Proteomes" id="UP000007875">
    <property type="component" value="Unassembled WGS sequence"/>
</dbReference>
<accession>H2ZI54</accession>